<evidence type="ECO:0000313" key="1">
    <source>
        <dbReference type="EMBL" id="OHB03521.1"/>
    </source>
</evidence>
<name>A0A1G2U1W8_9BACT</name>
<dbReference type="AlphaFoldDB" id="A0A1G2U1W8"/>
<accession>A0A1G2U1W8</accession>
<dbReference type="EMBL" id="MHWD01000020">
    <property type="protein sequence ID" value="OHB03521.1"/>
    <property type="molecule type" value="Genomic_DNA"/>
</dbReference>
<sequence>MATVNNLLTRINDVEAASSPTFGNIPAGGAGAAANTDIFLQAAQSAGKRITETAGPAGFSVIDGADNNVSAASVHVGVWLWVTHYAILDALRIALSTGTTPATNYDYWDVPLTEYPALGGFIRVWVDVSTPTSAVGTGLDETALRCFGVLISFTGAPGGNAANLIIDAADFTNGGAALSLTGTSGLWSDFTTADQDTTNQYGVFRTIGGVYNCAARVQLGTASSLVFSDSSFTIVFPQQSQVESTFMGITVDLQNASTNIDWANASISSAGTKQGDIVVTGTSGDFDATNVAFANIRVITLTSACTLSGCLISNSGQITLAGATMTSCTVINNTAASAVVASSPAGAALVSGCDFTSDGTGHAIEVTGTAADFTLTNNTYTGYGADGTTDAAIFVNIASGTAIVISITGGDTPTIRTAGVAVTVQNAVTIKITVRDANTLVAIPDARVLLEAGSVATGTHTGSNDVGTLTDGSQSFTPSALVGYRIYNTTDGSDGLITANDATTVTATLSGGTGNDWDTSDAYIIVAKPALNPVSIASVTTTATVTHRNHGLINGASVVIRGATEDEYNGIFTISNVTTNTYDYTLPADPTGSSANGSPTATAVFLSGVTGDGTPDPVGILQTTSFNYIIDQPITGKVRRATTGDLYKTGAITGTITSAGLNTTILLILDE</sequence>
<reference evidence="1 2" key="1">
    <citation type="journal article" date="2016" name="Nat. Commun.">
        <title>Thousands of microbial genomes shed light on interconnected biogeochemical processes in an aquifer system.</title>
        <authorList>
            <person name="Anantharaman K."/>
            <person name="Brown C.T."/>
            <person name="Hug L.A."/>
            <person name="Sharon I."/>
            <person name="Castelle C.J."/>
            <person name="Probst A.J."/>
            <person name="Thomas B.C."/>
            <person name="Singh A."/>
            <person name="Wilkins M.J."/>
            <person name="Karaoz U."/>
            <person name="Brodie E.L."/>
            <person name="Williams K.H."/>
            <person name="Hubbard S.S."/>
            <person name="Banfield J.F."/>
        </authorList>
    </citation>
    <scope>NUCLEOTIDE SEQUENCE [LARGE SCALE GENOMIC DNA]</scope>
</reference>
<protein>
    <submittedName>
        <fullName evidence="1">Uncharacterized protein</fullName>
    </submittedName>
</protein>
<dbReference type="Proteomes" id="UP000179283">
    <property type="component" value="Unassembled WGS sequence"/>
</dbReference>
<gene>
    <name evidence="1" type="ORF">A2920_02240</name>
</gene>
<evidence type="ECO:0000313" key="2">
    <source>
        <dbReference type="Proteomes" id="UP000179283"/>
    </source>
</evidence>
<dbReference type="Gene3D" id="2.40.30.20">
    <property type="match status" value="1"/>
</dbReference>
<proteinExistence type="predicted"/>
<dbReference type="InterPro" id="IPR023366">
    <property type="entry name" value="ATP_synth_asu-like_sf"/>
</dbReference>
<comment type="caution">
    <text evidence="1">The sequence shown here is derived from an EMBL/GenBank/DDBJ whole genome shotgun (WGS) entry which is preliminary data.</text>
</comment>
<organism evidence="1 2">
    <name type="scientific">Candidatus Zambryskibacteria bacterium RIFCSPLOWO2_01_FULL_43_17</name>
    <dbReference type="NCBI Taxonomy" id="1802760"/>
    <lineage>
        <taxon>Bacteria</taxon>
        <taxon>Candidatus Zambryskiibacteriota</taxon>
    </lineage>
</organism>